<keyword evidence="3" id="KW-1185">Reference proteome</keyword>
<dbReference type="Proteomes" id="UP001174997">
    <property type="component" value="Unassembled WGS sequence"/>
</dbReference>
<evidence type="ECO:0000313" key="2">
    <source>
        <dbReference type="EMBL" id="KAK0665536.1"/>
    </source>
</evidence>
<accession>A0AA40D9S6</accession>
<keyword evidence="1" id="KW-1133">Transmembrane helix</keyword>
<feature type="transmembrane region" description="Helical" evidence="1">
    <location>
        <begin position="25"/>
        <end position="49"/>
    </location>
</feature>
<keyword evidence="1" id="KW-0472">Membrane</keyword>
<evidence type="ECO:0000313" key="3">
    <source>
        <dbReference type="Proteomes" id="UP001174997"/>
    </source>
</evidence>
<dbReference type="AlphaFoldDB" id="A0AA40D9S6"/>
<name>A0AA40D9S6_9PEZI</name>
<protein>
    <submittedName>
        <fullName evidence="2">Uncharacterized protein</fullName>
    </submittedName>
</protein>
<gene>
    <name evidence="2" type="ORF">QBC41DRAFT_12772</name>
</gene>
<proteinExistence type="predicted"/>
<evidence type="ECO:0000256" key="1">
    <source>
        <dbReference type="SAM" id="Phobius"/>
    </source>
</evidence>
<reference evidence="2" key="1">
    <citation type="submission" date="2023-06" db="EMBL/GenBank/DDBJ databases">
        <title>Genome-scale phylogeny and comparative genomics of the fungal order Sordariales.</title>
        <authorList>
            <consortium name="Lawrence Berkeley National Laboratory"/>
            <person name="Hensen N."/>
            <person name="Bonometti L."/>
            <person name="Westerberg I."/>
            <person name="Brannstrom I.O."/>
            <person name="Guillou S."/>
            <person name="Cros-Aarteil S."/>
            <person name="Calhoun S."/>
            <person name="Haridas S."/>
            <person name="Kuo A."/>
            <person name="Mondo S."/>
            <person name="Pangilinan J."/>
            <person name="Riley R."/>
            <person name="Labutti K."/>
            <person name="Andreopoulos B."/>
            <person name="Lipzen A."/>
            <person name="Chen C."/>
            <person name="Yanf M."/>
            <person name="Daum C."/>
            <person name="Ng V."/>
            <person name="Clum A."/>
            <person name="Steindorff A."/>
            <person name="Ohm R."/>
            <person name="Martin F."/>
            <person name="Silar P."/>
            <person name="Natvig D."/>
            <person name="Lalanne C."/>
            <person name="Gautier V."/>
            <person name="Ament-Velasquez S.L."/>
            <person name="Kruys A."/>
            <person name="Hutchinson M.I."/>
            <person name="Powell A.J."/>
            <person name="Barry K."/>
            <person name="Miller A.N."/>
            <person name="Grigoriev I.V."/>
            <person name="Debuchy R."/>
            <person name="Gladieux P."/>
            <person name="Thoren M.H."/>
            <person name="Johannesson H."/>
        </authorList>
    </citation>
    <scope>NUCLEOTIDE SEQUENCE</scope>
    <source>
        <strain evidence="2">CBS 307.81</strain>
    </source>
</reference>
<organism evidence="2 3">
    <name type="scientific">Cercophora samala</name>
    <dbReference type="NCBI Taxonomy" id="330535"/>
    <lineage>
        <taxon>Eukaryota</taxon>
        <taxon>Fungi</taxon>
        <taxon>Dikarya</taxon>
        <taxon>Ascomycota</taxon>
        <taxon>Pezizomycotina</taxon>
        <taxon>Sordariomycetes</taxon>
        <taxon>Sordariomycetidae</taxon>
        <taxon>Sordariales</taxon>
        <taxon>Lasiosphaeriaceae</taxon>
        <taxon>Cercophora</taxon>
    </lineage>
</organism>
<sequence length="137" mass="14972">MAPISSPPADATTPHPLRPYPLSEWTGFMVTLFAIPCILMTIMAVCAVWRQKKERTVSLVVSMDHEVTEVANVRTPLLSVTSSPPLKAKNTLEIPGTYTPFSISPALSGRTEIASPVEEGQQHQFKDIPEFSISHAT</sequence>
<keyword evidence="1" id="KW-0812">Transmembrane</keyword>
<dbReference type="EMBL" id="JAULSY010000108">
    <property type="protein sequence ID" value="KAK0665536.1"/>
    <property type="molecule type" value="Genomic_DNA"/>
</dbReference>
<comment type="caution">
    <text evidence="2">The sequence shown here is derived from an EMBL/GenBank/DDBJ whole genome shotgun (WGS) entry which is preliminary data.</text>
</comment>